<evidence type="ECO:0000256" key="5">
    <source>
        <dbReference type="ARBA" id="ARBA00022679"/>
    </source>
</evidence>
<dbReference type="InterPro" id="IPR024932">
    <property type="entry name" value="ApbE"/>
</dbReference>
<evidence type="ECO:0000313" key="12">
    <source>
        <dbReference type="Proteomes" id="UP001147653"/>
    </source>
</evidence>
<accession>A0A9X3N6B3</accession>
<gene>
    <name evidence="11" type="ORF">OJ997_10085</name>
</gene>
<evidence type="ECO:0000256" key="7">
    <source>
        <dbReference type="ARBA" id="ARBA00022827"/>
    </source>
</evidence>
<keyword evidence="6" id="KW-0479">Metal-binding</keyword>
<evidence type="ECO:0000256" key="3">
    <source>
        <dbReference type="ARBA" id="ARBA00016337"/>
    </source>
</evidence>
<keyword evidence="5 11" id="KW-0808">Transferase</keyword>
<dbReference type="GO" id="GO:0016740">
    <property type="term" value="F:transferase activity"/>
    <property type="evidence" value="ECO:0007669"/>
    <property type="project" value="UniProtKB-KW"/>
</dbReference>
<dbReference type="InterPro" id="IPR003374">
    <property type="entry name" value="ApbE-like_sf"/>
</dbReference>
<evidence type="ECO:0000256" key="8">
    <source>
        <dbReference type="ARBA" id="ARBA00022842"/>
    </source>
</evidence>
<dbReference type="SUPFAM" id="SSF143631">
    <property type="entry name" value="ApbE-like"/>
    <property type="match status" value="1"/>
</dbReference>
<evidence type="ECO:0000256" key="1">
    <source>
        <dbReference type="ARBA" id="ARBA00001946"/>
    </source>
</evidence>
<keyword evidence="7" id="KW-0274">FAD</keyword>
<dbReference type="Pfam" id="PF02424">
    <property type="entry name" value="ApbE"/>
    <property type="match status" value="1"/>
</dbReference>
<keyword evidence="12" id="KW-1185">Reference proteome</keyword>
<evidence type="ECO:0000256" key="6">
    <source>
        <dbReference type="ARBA" id="ARBA00022723"/>
    </source>
</evidence>
<keyword evidence="4" id="KW-0285">Flavoprotein</keyword>
<comment type="cofactor">
    <cofactor evidence="1">
        <name>Mg(2+)</name>
        <dbReference type="ChEBI" id="CHEBI:18420"/>
    </cofactor>
</comment>
<evidence type="ECO:0000256" key="9">
    <source>
        <dbReference type="ARBA" id="ARBA00031306"/>
    </source>
</evidence>
<dbReference type="PANTHER" id="PTHR30040">
    <property type="entry name" value="THIAMINE BIOSYNTHESIS LIPOPROTEIN APBE"/>
    <property type="match status" value="1"/>
</dbReference>
<evidence type="ECO:0000256" key="4">
    <source>
        <dbReference type="ARBA" id="ARBA00022630"/>
    </source>
</evidence>
<reference evidence="11" key="1">
    <citation type="submission" date="2022-10" db="EMBL/GenBank/DDBJ databases">
        <title>The WGS of Solirubrobacter phytolaccae KCTC 29190.</title>
        <authorList>
            <person name="Jiang Z."/>
        </authorList>
    </citation>
    <scope>NUCLEOTIDE SEQUENCE</scope>
    <source>
        <strain evidence="11">KCTC 29190</strain>
    </source>
</reference>
<keyword evidence="8" id="KW-0460">Magnesium</keyword>
<comment type="caution">
    <text evidence="11">The sequence shown here is derived from an EMBL/GenBank/DDBJ whole genome shotgun (WGS) entry which is preliminary data.</text>
</comment>
<dbReference type="Gene3D" id="3.10.520.10">
    <property type="entry name" value="ApbE-like domains"/>
    <property type="match status" value="1"/>
</dbReference>
<dbReference type="GO" id="GO:0046872">
    <property type="term" value="F:metal ion binding"/>
    <property type="evidence" value="ECO:0007669"/>
    <property type="project" value="UniProtKB-KW"/>
</dbReference>
<proteinExistence type="predicted"/>
<dbReference type="Proteomes" id="UP001147653">
    <property type="component" value="Unassembled WGS sequence"/>
</dbReference>
<dbReference type="AlphaFoldDB" id="A0A9X3N6B3"/>
<dbReference type="EC" id="2.7.1.180" evidence="2"/>
<protein>
    <recommendedName>
        <fullName evidence="3">FAD:protein FMN transferase</fullName>
        <ecNumber evidence="2">2.7.1.180</ecNumber>
    </recommendedName>
    <alternativeName>
        <fullName evidence="9">Flavin transferase</fullName>
    </alternativeName>
</protein>
<evidence type="ECO:0000256" key="10">
    <source>
        <dbReference type="ARBA" id="ARBA00048540"/>
    </source>
</evidence>
<dbReference type="EMBL" id="JAPDDP010000014">
    <property type="protein sequence ID" value="MDA0180640.1"/>
    <property type="molecule type" value="Genomic_DNA"/>
</dbReference>
<evidence type="ECO:0000256" key="2">
    <source>
        <dbReference type="ARBA" id="ARBA00011955"/>
    </source>
</evidence>
<name>A0A9X3N6B3_9ACTN</name>
<sequence>MRFDCFGSRCGVWGGDELAARRRLEAWHRQFSRFRPDSELSRLNRDPREVVPISADMARLLTAIHDAAAATGGLVDGTLLHEIEAAGYRTDLGTPVPLDVALALAPPRQPARPRSERPGFTLIRSLDSFFVRRPPGLAFDSGGLAKGLFADLLAEAADGPLAVDCGGDLRFAGRRRTLEVTDPFGGPGLHVFEVHDGAVATSGIGTRSWLDAAGRPAHHLLDPATGWPAFTGVVQATALAPTAVEAEWRAKATLLSADPSWLVHGGLVVLDDGRHELVPARSRAAGLGPNASKVQAARGALMT</sequence>
<evidence type="ECO:0000313" key="11">
    <source>
        <dbReference type="EMBL" id="MDA0180640.1"/>
    </source>
</evidence>
<dbReference type="RefSeq" id="WP_270024955.1">
    <property type="nucleotide sequence ID" value="NZ_JAPDDP010000014.1"/>
</dbReference>
<dbReference type="PANTHER" id="PTHR30040:SF2">
    <property type="entry name" value="FAD:PROTEIN FMN TRANSFERASE"/>
    <property type="match status" value="1"/>
</dbReference>
<organism evidence="11 12">
    <name type="scientific">Solirubrobacter phytolaccae</name>
    <dbReference type="NCBI Taxonomy" id="1404360"/>
    <lineage>
        <taxon>Bacteria</taxon>
        <taxon>Bacillati</taxon>
        <taxon>Actinomycetota</taxon>
        <taxon>Thermoleophilia</taxon>
        <taxon>Solirubrobacterales</taxon>
        <taxon>Solirubrobacteraceae</taxon>
        <taxon>Solirubrobacter</taxon>
    </lineage>
</organism>
<comment type="catalytic activity">
    <reaction evidence="10">
        <text>L-threonyl-[protein] + FAD = FMN-L-threonyl-[protein] + AMP + H(+)</text>
        <dbReference type="Rhea" id="RHEA:36847"/>
        <dbReference type="Rhea" id="RHEA-COMP:11060"/>
        <dbReference type="Rhea" id="RHEA-COMP:11061"/>
        <dbReference type="ChEBI" id="CHEBI:15378"/>
        <dbReference type="ChEBI" id="CHEBI:30013"/>
        <dbReference type="ChEBI" id="CHEBI:57692"/>
        <dbReference type="ChEBI" id="CHEBI:74257"/>
        <dbReference type="ChEBI" id="CHEBI:456215"/>
        <dbReference type="EC" id="2.7.1.180"/>
    </reaction>
</comment>